<protein>
    <submittedName>
        <fullName evidence="2">Uncharacterized protein</fullName>
    </submittedName>
</protein>
<organism evidence="2 3">
    <name type="scientific">Cymbomonas tetramitiformis</name>
    <dbReference type="NCBI Taxonomy" id="36881"/>
    <lineage>
        <taxon>Eukaryota</taxon>
        <taxon>Viridiplantae</taxon>
        <taxon>Chlorophyta</taxon>
        <taxon>Pyramimonadophyceae</taxon>
        <taxon>Pyramimonadales</taxon>
        <taxon>Pyramimonadaceae</taxon>
        <taxon>Cymbomonas</taxon>
    </lineage>
</organism>
<evidence type="ECO:0000313" key="2">
    <source>
        <dbReference type="EMBL" id="KAK3287540.1"/>
    </source>
</evidence>
<dbReference type="Proteomes" id="UP001190700">
    <property type="component" value="Unassembled WGS sequence"/>
</dbReference>
<keyword evidence="1" id="KW-0472">Membrane</keyword>
<comment type="caution">
    <text evidence="2">The sequence shown here is derived from an EMBL/GenBank/DDBJ whole genome shotgun (WGS) entry which is preliminary data.</text>
</comment>
<feature type="transmembrane region" description="Helical" evidence="1">
    <location>
        <begin position="68"/>
        <end position="87"/>
    </location>
</feature>
<keyword evidence="1" id="KW-1133">Transmembrane helix</keyword>
<keyword evidence="1" id="KW-0812">Transmembrane</keyword>
<reference evidence="2 3" key="1">
    <citation type="journal article" date="2015" name="Genome Biol. Evol.">
        <title>Comparative Genomics of a Bacterivorous Green Alga Reveals Evolutionary Causalities and Consequences of Phago-Mixotrophic Mode of Nutrition.</title>
        <authorList>
            <person name="Burns J.A."/>
            <person name="Paasch A."/>
            <person name="Narechania A."/>
            <person name="Kim E."/>
        </authorList>
    </citation>
    <scope>NUCLEOTIDE SEQUENCE [LARGE SCALE GENOMIC DNA]</scope>
    <source>
        <strain evidence="2 3">PLY_AMNH</strain>
    </source>
</reference>
<evidence type="ECO:0000313" key="3">
    <source>
        <dbReference type="Proteomes" id="UP001190700"/>
    </source>
</evidence>
<dbReference type="AlphaFoldDB" id="A0AAE0LJU8"/>
<sequence>MFAHKRHSRNTKLKVQKPRPTIQKINERNERETYEGLETINNSETLRSFCLREVRDRLRFLKILSKRYAAVFKQIVFLAFTIQILLMQRGGEIPKVQRAHNIALESNTKYLSTTQYVSWLHQKVQTIWKPVLCGDNICTEPFEFPSYGRLGCEADCGYETNLLSRTIIIKAKIPDDLVRYSSILQSR</sequence>
<keyword evidence="3" id="KW-1185">Reference proteome</keyword>
<evidence type="ECO:0000256" key="1">
    <source>
        <dbReference type="SAM" id="Phobius"/>
    </source>
</evidence>
<proteinExistence type="predicted"/>
<dbReference type="EMBL" id="LGRX02000809">
    <property type="protein sequence ID" value="KAK3287540.1"/>
    <property type="molecule type" value="Genomic_DNA"/>
</dbReference>
<accession>A0AAE0LJU8</accession>
<gene>
    <name evidence="2" type="ORF">CYMTET_4962</name>
</gene>
<name>A0AAE0LJU8_9CHLO</name>